<dbReference type="PANTHER" id="PTHR31151:SF0">
    <property type="entry name" value="PROLINE-TRNA LIGASE (DUF1680)"/>
    <property type="match status" value="1"/>
</dbReference>
<sequence>MLAYKPGVHQYRCCTHNHGMGWPYYAEEAWLATYDGGLCASLYVSNQVTALVGPNDGTQVTIIEETDYPFDGTVKFRFQLSTPTQFKLYLRVPCWCRKAPTLSLNGQILFNEKTPNNGSYLIVDRLWVDDDALTFTIPLSLRIQTWTSNHSAVSLSYGPLTFSLGISEQYNRIGGTDDWPEFEVIPKSNWNYGLVMTSSNEWLIKRKKIKNGSQNLFTKDTIPLNLEVRARRIPEWQADSQNVVGLLPQSPVHSQESDEILTLIPMGAARLRITTFPTIAQ</sequence>
<proteinExistence type="predicted"/>
<accession>A0A8S3BU46</accession>
<dbReference type="EMBL" id="CAJOBI010162999">
    <property type="protein sequence ID" value="CAF4858786.1"/>
    <property type="molecule type" value="Genomic_DNA"/>
</dbReference>
<evidence type="ECO:0000313" key="3">
    <source>
        <dbReference type="Proteomes" id="UP000676336"/>
    </source>
</evidence>
<reference evidence="2" key="1">
    <citation type="submission" date="2021-02" db="EMBL/GenBank/DDBJ databases">
        <authorList>
            <person name="Nowell W R."/>
        </authorList>
    </citation>
    <scope>NUCLEOTIDE SEQUENCE</scope>
</reference>
<feature type="domain" description="Non-reducing end beta-L-arabinofuranosidase-like GH127 middle" evidence="1">
    <location>
        <begin position="38"/>
        <end position="138"/>
    </location>
</feature>
<protein>
    <recommendedName>
        <fullName evidence="1">Non-reducing end beta-L-arabinofuranosidase-like GH127 middle domain-containing protein</fullName>
    </recommendedName>
</protein>
<dbReference type="AlphaFoldDB" id="A0A8S3BU46"/>
<dbReference type="InterPro" id="IPR049046">
    <property type="entry name" value="Beta-AFase-like_GH127_middle"/>
</dbReference>
<name>A0A8S3BU46_9BILA</name>
<evidence type="ECO:0000259" key="1">
    <source>
        <dbReference type="Pfam" id="PF20736"/>
    </source>
</evidence>
<comment type="caution">
    <text evidence="2">The sequence shown here is derived from an EMBL/GenBank/DDBJ whole genome shotgun (WGS) entry which is preliminary data.</text>
</comment>
<dbReference type="Pfam" id="PF20736">
    <property type="entry name" value="Glyco_hydro127M"/>
    <property type="match status" value="1"/>
</dbReference>
<dbReference type="PANTHER" id="PTHR31151">
    <property type="entry name" value="PROLINE-TRNA LIGASE (DUF1680)"/>
    <property type="match status" value="1"/>
</dbReference>
<dbReference type="Proteomes" id="UP000676336">
    <property type="component" value="Unassembled WGS sequence"/>
</dbReference>
<gene>
    <name evidence="2" type="ORF">SMN809_LOCUS49752</name>
</gene>
<organism evidence="2 3">
    <name type="scientific">Rotaria magnacalcarata</name>
    <dbReference type="NCBI Taxonomy" id="392030"/>
    <lineage>
        <taxon>Eukaryota</taxon>
        <taxon>Metazoa</taxon>
        <taxon>Spiralia</taxon>
        <taxon>Gnathifera</taxon>
        <taxon>Rotifera</taxon>
        <taxon>Eurotatoria</taxon>
        <taxon>Bdelloidea</taxon>
        <taxon>Philodinida</taxon>
        <taxon>Philodinidae</taxon>
        <taxon>Rotaria</taxon>
    </lineage>
</organism>
<evidence type="ECO:0000313" key="2">
    <source>
        <dbReference type="EMBL" id="CAF4858786.1"/>
    </source>
</evidence>